<evidence type="ECO:0000313" key="2">
    <source>
        <dbReference type="EMBL" id="EMS54986.1"/>
    </source>
</evidence>
<proteinExistence type="predicted"/>
<organism evidence="2">
    <name type="scientific">Triticum urartu</name>
    <name type="common">Red wild einkorn</name>
    <name type="synonym">Crithodium urartu</name>
    <dbReference type="NCBI Taxonomy" id="4572"/>
    <lineage>
        <taxon>Eukaryota</taxon>
        <taxon>Viridiplantae</taxon>
        <taxon>Streptophyta</taxon>
        <taxon>Embryophyta</taxon>
        <taxon>Tracheophyta</taxon>
        <taxon>Spermatophyta</taxon>
        <taxon>Magnoliopsida</taxon>
        <taxon>Liliopsida</taxon>
        <taxon>Poales</taxon>
        <taxon>Poaceae</taxon>
        <taxon>BOP clade</taxon>
        <taxon>Pooideae</taxon>
        <taxon>Triticodae</taxon>
        <taxon>Triticeae</taxon>
        <taxon>Triticinae</taxon>
        <taxon>Triticum</taxon>
    </lineage>
</organism>
<dbReference type="SUPFAM" id="SSF52413">
    <property type="entry name" value="UDP-glucose/GDP-mannose dehydrogenase C-terminal domain"/>
    <property type="match status" value="1"/>
</dbReference>
<dbReference type="GO" id="GO:0006024">
    <property type="term" value="P:glycosaminoglycan biosynthetic process"/>
    <property type="evidence" value="ECO:0007669"/>
    <property type="project" value="TreeGrafter"/>
</dbReference>
<dbReference type="InterPro" id="IPR036220">
    <property type="entry name" value="UDP-Glc/GDP-Man_DH_C_sf"/>
</dbReference>
<dbReference type="PANTHER" id="PTHR11374">
    <property type="entry name" value="UDP-GLUCOSE DEHYDROGENASE/UDP-MANNAC DEHYDROGENASE"/>
    <property type="match status" value="1"/>
</dbReference>
<dbReference type="PANTHER" id="PTHR11374:SF3">
    <property type="entry name" value="UDP-GLUCOSE 6-DEHYDROGENASE"/>
    <property type="match status" value="1"/>
</dbReference>
<gene>
    <name evidence="2" type="ORF">TRIUR3_12467</name>
</gene>
<dbReference type="GO" id="GO:0005634">
    <property type="term" value="C:nucleus"/>
    <property type="evidence" value="ECO:0007669"/>
    <property type="project" value="TreeGrafter"/>
</dbReference>
<dbReference type="AlphaFoldDB" id="M7Z622"/>
<dbReference type="InterPro" id="IPR028356">
    <property type="entry name" value="UDPglc_DH_euk"/>
</dbReference>
<comment type="catalytic activity">
    <reaction evidence="1">
        <text>UDP-alpha-D-glucose + 2 NAD(+) + H2O = UDP-alpha-D-glucuronate + 2 NADH + 3 H(+)</text>
        <dbReference type="Rhea" id="RHEA:23596"/>
        <dbReference type="ChEBI" id="CHEBI:15377"/>
        <dbReference type="ChEBI" id="CHEBI:15378"/>
        <dbReference type="ChEBI" id="CHEBI:57540"/>
        <dbReference type="ChEBI" id="CHEBI:57945"/>
        <dbReference type="ChEBI" id="CHEBI:58052"/>
        <dbReference type="ChEBI" id="CHEBI:58885"/>
        <dbReference type="EC" id="1.1.1.22"/>
    </reaction>
</comment>
<dbReference type="EMBL" id="KD175778">
    <property type="protein sequence ID" value="EMS54986.1"/>
    <property type="molecule type" value="Genomic_DNA"/>
</dbReference>
<dbReference type="GO" id="GO:0003979">
    <property type="term" value="F:UDP-glucose 6-dehydrogenase activity"/>
    <property type="evidence" value="ECO:0007669"/>
    <property type="project" value="UniProtKB-EC"/>
</dbReference>
<name>M7Z622_TRIUA</name>
<dbReference type="eggNOG" id="KOG2666">
    <property type="taxonomic scope" value="Eukaryota"/>
</dbReference>
<sequence>MSVAGESLRRLGVRAAAATVSSHQLGGIVDAGCVRDYSFLIDQAWTFIFSSAMEYGQSMWWRTSPRCGSAAGTTATGSIYEPGLEDVIKLCRGHNLFFNTDVGEVDIVFFFVNTDTETLGLGADKAAHLLRGRHLCNVIEVAYSIGKDSHIGPRLLSASVGLRGSCFPPAIDVCRGLLENEAVVSIYDSQVTKEQVRRDLAMDKFDWNHPRHLQPKPAYVFDGRNIVDLEKLQDIGFIFYGIGKLLDQ</sequence>
<accession>M7Z622</accession>
<dbReference type="Gene3D" id="3.40.50.720">
    <property type="entry name" value="NAD(P)-binding Rossmann-like Domain"/>
    <property type="match status" value="2"/>
</dbReference>
<evidence type="ECO:0000256" key="1">
    <source>
        <dbReference type="ARBA" id="ARBA00047473"/>
    </source>
</evidence>
<dbReference type="STRING" id="4572.M7Z622"/>
<protein>
    <submittedName>
        <fullName evidence="2">Putative UDP-glucose 6-dehydrogenase 1</fullName>
    </submittedName>
</protein>
<reference evidence="2" key="1">
    <citation type="journal article" date="2013" name="Nature">
        <title>Draft genome of the wheat A-genome progenitor Triticum urartu.</title>
        <authorList>
            <person name="Ling H.Q."/>
            <person name="Zhao S."/>
            <person name="Liu D."/>
            <person name="Wang J."/>
            <person name="Sun H."/>
            <person name="Zhang C."/>
            <person name="Fan H."/>
            <person name="Li D."/>
            <person name="Dong L."/>
            <person name="Tao Y."/>
            <person name="Gao C."/>
            <person name="Wu H."/>
            <person name="Li Y."/>
            <person name="Cui Y."/>
            <person name="Guo X."/>
            <person name="Zheng S."/>
            <person name="Wang B."/>
            <person name="Yu K."/>
            <person name="Liang Q."/>
            <person name="Yang W."/>
            <person name="Lou X."/>
            <person name="Chen J."/>
            <person name="Feng M."/>
            <person name="Jian J."/>
            <person name="Zhang X."/>
            <person name="Luo G."/>
            <person name="Jiang Y."/>
            <person name="Liu J."/>
            <person name="Wang Z."/>
            <person name="Sha Y."/>
            <person name="Zhang B."/>
            <person name="Wu H."/>
            <person name="Tang D."/>
            <person name="Shen Q."/>
            <person name="Xue P."/>
            <person name="Zou S."/>
            <person name="Wang X."/>
            <person name="Liu X."/>
            <person name="Wang F."/>
            <person name="Yang Y."/>
            <person name="An X."/>
            <person name="Dong Z."/>
            <person name="Zhang K."/>
            <person name="Zhang X."/>
            <person name="Luo M.C."/>
            <person name="Dvorak J."/>
            <person name="Tong Y."/>
            <person name="Wang J."/>
            <person name="Yang H."/>
            <person name="Li Z."/>
            <person name="Wang D."/>
            <person name="Zhang A."/>
            <person name="Wang J."/>
        </authorList>
    </citation>
    <scope>NUCLEOTIDE SEQUENCE</scope>
</reference>